<dbReference type="Ensembl" id="ENSRNOT00000057619.5">
    <property type="protein sequence ID" value="ENSRNOP00000054427.5"/>
    <property type="gene ID" value="ENSRNOG00000042535.4"/>
</dbReference>
<evidence type="ECO:0000313" key="4">
    <source>
        <dbReference type="Ensembl" id="ENSRNOP00000054427.5"/>
    </source>
</evidence>
<dbReference type="Gene3D" id="1.10.555.10">
    <property type="entry name" value="Rho GTPase activation protein"/>
    <property type="match status" value="3"/>
</dbReference>
<dbReference type="HOGENOM" id="CLU_017626_0_0_1"/>
<dbReference type="Bgee" id="ENSRNOG00000042535">
    <property type="expression patterns" value="Expressed in testis"/>
</dbReference>
<evidence type="ECO:0000256" key="2">
    <source>
        <dbReference type="ARBA" id="ARBA00022553"/>
    </source>
</evidence>
<dbReference type="PaxDb" id="10116-ENSRNOP00000054427"/>
<dbReference type="RGD" id="1564926">
    <property type="gene designation" value="Tgap1l6"/>
</dbReference>
<feature type="domain" description="Rho-GAP" evidence="3">
    <location>
        <begin position="300"/>
        <end position="485"/>
    </location>
</feature>
<dbReference type="GO" id="GO:0005096">
    <property type="term" value="F:GTPase activator activity"/>
    <property type="evidence" value="ECO:0000318"/>
    <property type="project" value="GO_Central"/>
</dbReference>
<proteinExistence type="predicted"/>
<dbReference type="InParanoid" id="F1M6I2"/>
<dbReference type="GeneTree" id="ENSGT00940000163685"/>
<dbReference type="CDD" id="cd04402">
    <property type="entry name" value="RhoGAP_ARHGAP20"/>
    <property type="match status" value="1"/>
</dbReference>
<dbReference type="AGR" id="RGD:1564926"/>
<dbReference type="PROSITE" id="PS50238">
    <property type="entry name" value="RHOGAP"/>
    <property type="match status" value="3"/>
</dbReference>
<dbReference type="VEuPathDB" id="HostDB:ENSRNOG00000042535"/>
<dbReference type="InterPro" id="IPR011993">
    <property type="entry name" value="PH-like_dom_sf"/>
</dbReference>
<accession>F1M6I2</accession>
<reference evidence="4" key="3">
    <citation type="submission" date="2025-09" db="UniProtKB">
        <authorList>
            <consortium name="Ensembl"/>
        </authorList>
    </citation>
    <scope>IDENTIFICATION</scope>
    <source>
        <strain evidence="4">Brown Norway</strain>
    </source>
</reference>
<organism evidence="4 5">
    <name type="scientific">Rattus norvegicus</name>
    <name type="common">Rat</name>
    <dbReference type="NCBI Taxonomy" id="10116"/>
    <lineage>
        <taxon>Eukaryota</taxon>
        <taxon>Metazoa</taxon>
        <taxon>Chordata</taxon>
        <taxon>Craniata</taxon>
        <taxon>Vertebrata</taxon>
        <taxon>Euteleostomi</taxon>
        <taxon>Mammalia</taxon>
        <taxon>Eutheria</taxon>
        <taxon>Euarchontoglires</taxon>
        <taxon>Glires</taxon>
        <taxon>Rodentia</taxon>
        <taxon>Myomorpha</taxon>
        <taxon>Muroidea</taxon>
        <taxon>Muridae</taxon>
        <taxon>Murinae</taxon>
        <taxon>Rattus</taxon>
    </lineage>
</organism>
<evidence type="ECO:0000313" key="6">
    <source>
        <dbReference type="RGD" id="1564926"/>
    </source>
</evidence>
<gene>
    <name evidence="4 6" type="primary">Tgap1l6</name>
    <name evidence="6" type="synonym">LOC499607</name>
</gene>
<dbReference type="InterPro" id="IPR047886">
    <property type="entry name" value="ARHGAP20-like_RhoGAP"/>
</dbReference>
<keyword evidence="5" id="KW-1185">Reference proteome</keyword>
<dbReference type="GO" id="GO:0007165">
    <property type="term" value="P:signal transduction"/>
    <property type="evidence" value="ECO:0007669"/>
    <property type="project" value="InterPro"/>
</dbReference>
<feature type="domain" description="Rho-GAP" evidence="3">
    <location>
        <begin position="862"/>
        <end position="1045"/>
    </location>
</feature>
<dbReference type="InterPro" id="IPR000198">
    <property type="entry name" value="RhoGAP_dom"/>
</dbReference>
<dbReference type="InterPro" id="IPR047887">
    <property type="entry name" value="ARHGAP20_PH"/>
</dbReference>
<dbReference type="SUPFAM" id="SSF50729">
    <property type="entry name" value="PH domain-like"/>
    <property type="match status" value="1"/>
</dbReference>
<dbReference type="Proteomes" id="UP000002494">
    <property type="component" value="Chromosome 2"/>
</dbReference>
<dbReference type="PANTHER" id="PTHR23179:SF39">
    <property type="entry name" value="GENE 1527-RELATED"/>
    <property type="match status" value="1"/>
</dbReference>
<dbReference type="PANTHER" id="PTHR23179">
    <property type="entry name" value="T-CELL ACTIVATION RHO GTPASE ACTIVATING PROTEIN-RELATED"/>
    <property type="match status" value="1"/>
</dbReference>
<dbReference type="OMA" id="TEWERKV"/>
<dbReference type="SMART" id="SM00324">
    <property type="entry name" value="RhoGAP"/>
    <property type="match status" value="3"/>
</dbReference>
<dbReference type="Pfam" id="PF22286">
    <property type="entry name" value="RHG20_PH"/>
    <property type="match status" value="1"/>
</dbReference>
<feature type="domain" description="Rho-GAP" evidence="3">
    <location>
        <begin position="587"/>
        <end position="770"/>
    </location>
</feature>
<dbReference type="CDD" id="cd13319">
    <property type="entry name" value="PH_RARhoGAP"/>
    <property type="match status" value="1"/>
</dbReference>
<reference evidence="4" key="2">
    <citation type="submission" date="2025-08" db="UniProtKB">
        <authorList>
            <consortium name="Ensembl"/>
        </authorList>
    </citation>
    <scope>IDENTIFICATION</scope>
    <source>
        <strain evidence="4">Brown Norway</strain>
    </source>
</reference>
<evidence type="ECO:0000313" key="5">
    <source>
        <dbReference type="Proteomes" id="UP000002494"/>
    </source>
</evidence>
<dbReference type="Gene3D" id="2.30.29.30">
    <property type="entry name" value="Pleckstrin-homology domain (PH domain)/Phosphotyrosine-binding domain (PTB)"/>
    <property type="match status" value="1"/>
</dbReference>
<keyword evidence="1" id="KW-0343">GTPase activation</keyword>
<dbReference type="InterPro" id="IPR008936">
    <property type="entry name" value="Rho_GTPase_activation_prot"/>
</dbReference>
<evidence type="ECO:0000256" key="1">
    <source>
        <dbReference type="ARBA" id="ARBA00022468"/>
    </source>
</evidence>
<sequence length="1122" mass="126731">MEMIEEDVGEENRAVVCQGAVVLRRGWKRNKRYLTLFTDVLVISSKLNKKKFKVKHVIPLTYLWLGNEVDIFRTDNSPASKSIYLYWPMGNAVVTFCSMEETIWWYFFLQRSIRDAKKQNKTDLSLQISTEDIAYCDTPLYVTATNFDTVNDIISKLLPMMRKHWISRSRLHPGGKSIEDYQLWFCSRPGEAPRVLQGNEYPHDIIMINIQKNFTSRDLRNFTAFPSLPGLIMKYLNADAQGQFILRPRNSARSQKNMKEKTLKKQRTSTSSWWHSICVPHPDQICTTQNLNNGGKLFGRELSSICQDGNLPSAILDMLSLLKREGPTTEGVFLVRPSITLCQTIKDKLDSEEEVDMNKQSVHIVSWIFKDFLKNIEGSLMTSKLYDEWIAVTKKVDEEEKLAAVQSLLDKLPPANAALLRQFFQILYEIKSNSPVTEMSSHHLSVGIAPCLLFMPSSWNNGRTKDIAKKISLVTFMIENCPKIFGEDVVAVPYETSLSHPPGAKSSCSLNTAANIRNVKKTERGLSSCPAERTCTPGYHARPGSPAAPLPCEGPLGSEKNGGNVYTNQAAPFLILPQATKKCLFGKSLESIFEGKKLPTPIFDMFSIIAEKGQDSDHIFNTVSEISHWSLRDRIENEEHITWHEEDVLVIASVLKDFISNIKGSLLTSDLYENWLTIMDEGTLVGRIAAIQRLTRQIPEPNFLLLQYVICVLVMIKDSSMNNLESYTLSHRIAPSVLCGQASSDALYGNSASRKISVIKIMIDHYLEIFGNDNLFSKHINRKSDDLKMYKDLILSEGKSPIMKNVTAGHNGKTCSNDEKVNISNAALQKGSSEKHERNVHTIPTVLSPNRLRSTKKSFFGQPLTSIFEGNKLPTPIIDMMSIIAEKGQSSDHLFKTISENSQCSLRDKIDTEICIKWNEECVLVVASVLKDFISNIEGSLLTSSLYENWLTIPDERTLAGKISAIQSLLQQIPEPNFILLKYLICLLVIIKDSPMNKLDTKRLSIRLAPHVLWGWTSSNSLFGKVVSRKISLVQIMIDNYIHIFENDNKYCIHMDKRSDGLKTSADFINSSGKSTTMNEIIGGHNRKTCSILLQSCQIFSIGINIKLKRIHLKRYVKNDRG</sequence>
<name>F1M6I2_RAT</name>
<reference evidence="4" key="1">
    <citation type="submission" date="2024-01" db="EMBL/GenBank/DDBJ databases">
        <title>GRCr8: a new rat reference genome assembly contstructed from accurate long reads and long range scaffolding.</title>
        <authorList>
            <person name="Doris P.A."/>
            <person name="Kalbfleisch T."/>
            <person name="Li K."/>
            <person name="Howe K."/>
            <person name="Wood J."/>
        </authorList>
    </citation>
    <scope>NUCLEOTIDE SEQUENCE [LARGE SCALE GENOMIC DNA]</scope>
    <source>
        <strain evidence="4">Brown Norway</strain>
    </source>
</reference>
<evidence type="ECO:0000259" key="3">
    <source>
        <dbReference type="PROSITE" id="PS50238"/>
    </source>
</evidence>
<protein>
    <submittedName>
        <fullName evidence="4">GTPase activating protein testicular GAP1 like 6</fullName>
    </submittedName>
</protein>
<dbReference type="eggNOG" id="KOG4724">
    <property type="taxonomic scope" value="Eukaryota"/>
</dbReference>
<dbReference type="SUPFAM" id="SSF48350">
    <property type="entry name" value="GTPase activation domain, GAP"/>
    <property type="match status" value="3"/>
</dbReference>
<dbReference type="Pfam" id="PF00620">
    <property type="entry name" value="RhoGAP"/>
    <property type="match status" value="3"/>
</dbReference>
<dbReference type="AlphaFoldDB" id="F1M6I2"/>
<keyword evidence="2" id="KW-0597">Phosphoprotein</keyword>